<evidence type="ECO:0000256" key="1">
    <source>
        <dbReference type="SAM" id="Phobius"/>
    </source>
</evidence>
<feature type="transmembrane region" description="Helical" evidence="1">
    <location>
        <begin position="134"/>
        <end position="164"/>
    </location>
</feature>
<keyword evidence="3" id="KW-1185">Reference proteome</keyword>
<sequence>MTAEIIATMVTVMLIVVGTIGIIVPVLPGSITILIGLIIWAVVVQAVEGWIALALGGMLVIAGMSASWILTGNRLKQRQIPNRSLLFGVIGAIVGVFVIPVVGLFVGFIVGLLASETYRQKNLPAALESSWVAAKAMGIGILVELTCALAAASTFVVCAVSLLVRTA</sequence>
<dbReference type="InterPro" id="IPR007403">
    <property type="entry name" value="DUF456"/>
</dbReference>
<feature type="transmembrane region" description="Helical" evidence="1">
    <location>
        <begin position="85"/>
        <end position="114"/>
    </location>
</feature>
<organism evidence="2 3">
    <name type="scientific">Kocuria subflava</name>
    <dbReference type="NCBI Taxonomy" id="1736139"/>
    <lineage>
        <taxon>Bacteria</taxon>
        <taxon>Bacillati</taxon>
        <taxon>Actinomycetota</taxon>
        <taxon>Actinomycetes</taxon>
        <taxon>Micrococcales</taxon>
        <taxon>Micrococcaceae</taxon>
        <taxon>Kocuria</taxon>
    </lineage>
</organism>
<dbReference type="AlphaFoldDB" id="A0A846TUE4"/>
<protein>
    <submittedName>
        <fullName evidence="2">DUF456 domain-containing protein</fullName>
    </submittedName>
</protein>
<comment type="caution">
    <text evidence="2">The sequence shown here is derived from an EMBL/GenBank/DDBJ whole genome shotgun (WGS) entry which is preliminary data.</text>
</comment>
<proteinExistence type="predicted"/>
<evidence type="ECO:0000313" key="3">
    <source>
        <dbReference type="Proteomes" id="UP000521379"/>
    </source>
</evidence>
<accession>A0A846TUE4</accession>
<evidence type="ECO:0000313" key="2">
    <source>
        <dbReference type="EMBL" id="NKE09364.1"/>
    </source>
</evidence>
<dbReference type="Proteomes" id="UP000521379">
    <property type="component" value="Unassembled WGS sequence"/>
</dbReference>
<dbReference type="Pfam" id="PF04306">
    <property type="entry name" value="DUF456"/>
    <property type="match status" value="1"/>
</dbReference>
<gene>
    <name evidence="2" type="ORF">GTW58_05290</name>
</gene>
<dbReference type="RefSeq" id="WP_047692640.1">
    <property type="nucleotide sequence ID" value="NZ_JAAVUN010000007.1"/>
</dbReference>
<keyword evidence="1" id="KW-0472">Membrane</keyword>
<feature type="transmembrane region" description="Helical" evidence="1">
    <location>
        <begin position="49"/>
        <end position="73"/>
    </location>
</feature>
<feature type="transmembrane region" description="Helical" evidence="1">
    <location>
        <begin position="12"/>
        <end position="43"/>
    </location>
</feature>
<dbReference type="EMBL" id="JAAVUN010000007">
    <property type="protein sequence ID" value="NKE09364.1"/>
    <property type="molecule type" value="Genomic_DNA"/>
</dbReference>
<dbReference type="PANTHER" id="PTHR39165:SF1">
    <property type="entry name" value="DUF456 DOMAIN-CONTAINING PROTEIN"/>
    <property type="match status" value="1"/>
</dbReference>
<reference evidence="2 3" key="1">
    <citation type="submission" date="2020-02" db="EMBL/GenBank/DDBJ databases">
        <authorList>
            <person name="Sun Q."/>
        </authorList>
    </citation>
    <scope>NUCLEOTIDE SEQUENCE [LARGE SCALE GENOMIC DNA]</scope>
    <source>
        <strain evidence="2 3">YIM 13062</strain>
    </source>
</reference>
<keyword evidence="1" id="KW-0812">Transmembrane</keyword>
<dbReference type="PANTHER" id="PTHR39165">
    <property type="entry name" value="IG HYPOTHETICAL 17883"/>
    <property type="match status" value="1"/>
</dbReference>
<keyword evidence="1" id="KW-1133">Transmembrane helix</keyword>
<name>A0A846TUE4_9MICC</name>